<dbReference type="RefSeq" id="WP_011642188.1">
    <property type="nucleotide sequence ID" value="NC_008347.1"/>
</dbReference>
<evidence type="ECO:0000256" key="1">
    <source>
        <dbReference type="ARBA" id="ARBA00009617"/>
    </source>
</evidence>
<dbReference type="SUPFAM" id="SSF103473">
    <property type="entry name" value="MFS general substrate transporter"/>
    <property type="match status" value="1"/>
</dbReference>
<dbReference type="AlphaFoldDB" id="Q0AT46"/>
<dbReference type="PANTHER" id="PTHR11328:SF24">
    <property type="entry name" value="MAJOR FACILITATOR SUPERFAMILY (MFS) PROFILE DOMAIN-CONTAINING PROTEIN"/>
    <property type="match status" value="1"/>
</dbReference>
<organism evidence="2 3">
    <name type="scientific">Maricaulis maris (strain MCS10)</name>
    <name type="common">Caulobacter maris</name>
    <dbReference type="NCBI Taxonomy" id="394221"/>
    <lineage>
        <taxon>Bacteria</taxon>
        <taxon>Pseudomonadati</taxon>
        <taxon>Pseudomonadota</taxon>
        <taxon>Alphaproteobacteria</taxon>
        <taxon>Maricaulales</taxon>
        <taxon>Maricaulaceae</taxon>
        <taxon>Maricaulis</taxon>
    </lineage>
</organism>
<protein>
    <submittedName>
        <fullName evidence="2">Major facilitator superfamily MFS_1</fullName>
    </submittedName>
</protein>
<dbReference type="OrthoDB" id="181905at2"/>
<name>Q0AT46_MARMM</name>
<dbReference type="eggNOG" id="COG2211">
    <property type="taxonomic scope" value="Bacteria"/>
</dbReference>
<accession>Q0AT46</accession>
<evidence type="ECO:0000313" key="2">
    <source>
        <dbReference type="EMBL" id="ABI64541.1"/>
    </source>
</evidence>
<dbReference type="Gene3D" id="1.20.1250.20">
    <property type="entry name" value="MFS general substrate transporter like domains"/>
    <property type="match status" value="2"/>
</dbReference>
<dbReference type="HOGENOM" id="CLU_027408_6_0_5"/>
<keyword evidence="3" id="KW-1185">Reference proteome</keyword>
<dbReference type="PANTHER" id="PTHR11328">
    <property type="entry name" value="MAJOR FACILITATOR SUPERFAMILY DOMAIN-CONTAINING PROTEIN"/>
    <property type="match status" value="1"/>
</dbReference>
<gene>
    <name evidence="2" type="ordered locus">Mmar10_0248</name>
</gene>
<dbReference type="STRING" id="394221.Mmar10_0248"/>
<dbReference type="Proteomes" id="UP000001964">
    <property type="component" value="Chromosome"/>
</dbReference>
<reference evidence="2 3" key="1">
    <citation type="submission" date="2006-08" db="EMBL/GenBank/DDBJ databases">
        <title>Complete sequence of Maricaulis maris MCS10.</title>
        <authorList>
            <consortium name="US DOE Joint Genome Institute"/>
            <person name="Copeland A."/>
            <person name="Lucas S."/>
            <person name="Lapidus A."/>
            <person name="Barry K."/>
            <person name="Detter J.C."/>
            <person name="Glavina del Rio T."/>
            <person name="Hammon N."/>
            <person name="Israni S."/>
            <person name="Dalin E."/>
            <person name="Tice H."/>
            <person name="Pitluck S."/>
            <person name="Saunders E."/>
            <person name="Brettin T."/>
            <person name="Bruce D."/>
            <person name="Han C."/>
            <person name="Tapia R."/>
            <person name="Gilna P."/>
            <person name="Schmutz J."/>
            <person name="Larimer F."/>
            <person name="Land M."/>
            <person name="Hauser L."/>
            <person name="Kyrpides N."/>
            <person name="Mikhailova N."/>
            <person name="Viollier P."/>
            <person name="Stephens C."/>
            <person name="Richardson P."/>
        </authorList>
    </citation>
    <scope>NUCLEOTIDE SEQUENCE [LARGE SCALE GENOMIC DNA]</scope>
    <source>
        <strain evidence="2 3">MCS10</strain>
    </source>
</reference>
<dbReference type="GO" id="GO:0015293">
    <property type="term" value="F:symporter activity"/>
    <property type="evidence" value="ECO:0007669"/>
    <property type="project" value="InterPro"/>
</dbReference>
<dbReference type="KEGG" id="mmr:Mmar10_0248"/>
<sequence length="486" mass="53634">MSAIQSQTRPEDRVSFAHRLAYGSGAFANNLLAGAIVGMIVLLYEELGVSLIMLGIITGAPRFFDALTDPIVGYISDNFKSRWGRRRPFIFVGAILVGISFFFLWQFPDGQSPTFYFWYYLIGSLVFFLAYTIFATPWVALGYELTPDYDQRTLLMGTQNFIGQLAFFLPPYMLFIAKQSEWFPDPITGARWVATGVAIIVIIAGVIPAIFLRERLSEVAIKESKASHATTGGFLTEIRSFFVSMGQALSFVPFLKICLVTFLVFNGFILIASYGYFVLSYYVFNGDTEAAAGMGALVATVATFANFFIVAFVTFLATKIGQRRTFIIAIGLAILGYALKTFAYSPEHPWLILLPAPLMAFGLGSLFTLMPSMMADIVDQDELRTGQRREGMFASIYWWVVKLGQTAASMGGAWLLASTGLDADLGGDQTEMTLLLLRVYDIGLPILLYVLAIALVATINVSREKSEAVRRELEVRRAAAGQTPAQ</sequence>
<dbReference type="Pfam" id="PF13347">
    <property type="entry name" value="MFS_2"/>
    <property type="match status" value="1"/>
</dbReference>
<dbReference type="EMBL" id="CP000449">
    <property type="protein sequence ID" value="ABI64541.1"/>
    <property type="molecule type" value="Genomic_DNA"/>
</dbReference>
<proteinExistence type="inferred from homology"/>
<comment type="similarity">
    <text evidence="1">Belongs to the sodium:galactoside symporter (TC 2.A.2) family.</text>
</comment>
<dbReference type="InterPro" id="IPR036259">
    <property type="entry name" value="MFS_trans_sf"/>
</dbReference>
<dbReference type="GO" id="GO:0005886">
    <property type="term" value="C:plasma membrane"/>
    <property type="evidence" value="ECO:0007669"/>
    <property type="project" value="TreeGrafter"/>
</dbReference>
<dbReference type="GO" id="GO:0008643">
    <property type="term" value="P:carbohydrate transport"/>
    <property type="evidence" value="ECO:0007669"/>
    <property type="project" value="InterPro"/>
</dbReference>
<evidence type="ECO:0000313" key="3">
    <source>
        <dbReference type="Proteomes" id="UP000001964"/>
    </source>
</evidence>
<dbReference type="InterPro" id="IPR039672">
    <property type="entry name" value="MFS_2"/>
</dbReference>